<evidence type="ECO:0000313" key="2">
    <source>
        <dbReference type="Proteomes" id="UP000799291"/>
    </source>
</evidence>
<sequence>MVYPPQVPSTRFTHVPLILRAQIDGFKSESRPARSRKWTRSCSPPVQCYLLNLLRGARGCIFNQAHLATLFSPLLECTRPYLLRFDLAMMLRPRVCTSWRCLNADIETHAAFMQASVLCMLPGRRRIDPASVAASANASASTASYRRFRCWFAVGLSEK</sequence>
<keyword evidence="2" id="KW-1185">Reference proteome</keyword>
<dbReference type="EMBL" id="MU005578">
    <property type="protein sequence ID" value="KAF2685570.1"/>
    <property type="molecule type" value="Genomic_DNA"/>
</dbReference>
<evidence type="ECO:0000313" key="1">
    <source>
        <dbReference type="EMBL" id="KAF2685570.1"/>
    </source>
</evidence>
<reference evidence="1" key="1">
    <citation type="journal article" date="2020" name="Stud. Mycol.">
        <title>101 Dothideomycetes genomes: a test case for predicting lifestyles and emergence of pathogens.</title>
        <authorList>
            <person name="Haridas S."/>
            <person name="Albert R."/>
            <person name="Binder M."/>
            <person name="Bloem J."/>
            <person name="Labutti K."/>
            <person name="Salamov A."/>
            <person name="Andreopoulos B."/>
            <person name="Baker S."/>
            <person name="Barry K."/>
            <person name="Bills G."/>
            <person name="Bluhm B."/>
            <person name="Cannon C."/>
            <person name="Castanera R."/>
            <person name="Culley D."/>
            <person name="Daum C."/>
            <person name="Ezra D."/>
            <person name="Gonzalez J."/>
            <person name="Henrissat B."/>
            <person name="Kuo A."/>
            <person name="Liang C."/>
            <person name="Lipzen A."/>
            <person name="Lutzoni F."/>
            <person name="Magnuson J."/>
            <person name="Mondo S."/>
            <person name="Nolan M."/>
            <person name="Ohm R."/>
            <person name="Pangilinan J."/>
            <person name="Park H.-J."/>
            <person name="Ramirez L."/>
            <person name="Alfaro M."/>
            <person name="Sun H."/>
            <person name="Tritt A."/>
            <person name="Yoshinaga Y."/>
            <person name="Zwiers L.-H."/>
            <person name="Turgeon B."/>
            <person name="Goodwin S."/>
            <person name="Spatafora J."/>
            <person name="Crous P."/>
            <person name="Grigoriev I."/>
        </authorList>
    </citation>
    <scope>NUCLEOTIDE SEQUENCE</scope>
    <source>
        <strain evidence="1">CBS 122367</strain>
    </source>
</reference>
<organism evidence="1 2">
    <name type="scientific">Lentithecium fluviatile CBS 122367</name>
    <dbReference type="NCBI Taxonomy" id="1168545"/>
    <lineage>
        <taxon>Eukaryota</taxon>
        <taxon>Fungi</taxon>
        <taxon>Dikarya</taxon>
        <taxon>Ascomycota</taxon>
        <taxon>Pezizomycotina</taxon>
        <taxon>Dothideomycetes</taxon>
        <taxon>Pleosporomycetidae</taxon>
        <taxon>Pleosporales</taxon>
        <taxon>Massarineae</taxon>
        <taxon>Lentitheciaceae</taxon>
        <taxon>Lentithecium</taxon>
    </lineage>
</organism>
<gene>
    <name evidence="1" type="ORF">K458DRAFT_14230</name>
</gene>
<proteinExistence type="predicted"/>
<name>A0A6G1J5T2_9PLEO</name>
<dbReference type="AlphaFoldDB" id="A0A6G1J5T2"/>
<dbReference type="Proteomes" id="UP000799291">
    <property type="component" value="Unassembled WGS sequence"/>
</dbReference>
<protein>
    <submittedName>
        <fullName evidence="1">Uncharacterized protein</fullName>
    </submittedName>
</protein>
<accession>A0A6G1J5T2</accession>